<dbReference type="SUPFAM" id="SSF82689">
    <property type="entry name" value="Mechanosensitive channel protein MscS (YggB), C-terminal domain"/>
    <property type="match status" value="1"/>
</dbReference>
<dbReference type="GO" id="GO:0005886">
    <property type="term" value="C:plasma membrane"/>
    <property type="evidence" value="ECO:0007669"/>
    <property type="project" value="UniProtKB-SubCell"/>
</dbReference>
<dbReference type="EMBL" id="CP015878">
    <property type="protein sequence ID" value="ANI15656.1"/>
    <property type="molecule type" value="Genomic_DNA"/>
</dbReference>
<dbReference type="Gene3D" id="3.30.70.100">
    <property type="match status" value="1"/>
</dbReference>
<dbReference type="Gene3D" id="2.30.30.60">
    <property type="match status" value="1"/>
</dbReference>
<dbReference type="InterPro" id="IPR023408">
    <property type="entry name" value="MscS_beta-dom_sf"/>
</dbReference>
<evidence type="ECO:0000256" key="4">
    <source>
        <dbReference type="ARBA" id="ARBA00022692"/>
    </source>
</evidence>
<dbReference type="RefSeq" id="WP_064583387.1">
    <property type="nucleotide sequence ID" value="NZ_CP015878.1"/>
</dbReference>
<dbReference type="InterPro" id="IPR049278">
    <property type="entry name" value="MS_channel_C"/>
</dbReference>
<dbReference type="Pfam" id="PF00924">
    <property type="entry name" value="MS_channel_2nd"/>
    <property type="match status" value="1"/>
</dbReference>
<comment type="similarity">
    <text evidence="2">Belongs to the MscS (TC 1.A.23) family.</text>
</comment>
<keyword evidence="6" id="KW-0472">Membrane</keyword>
<reference evidence="7 8" key="1">
    <citation type="submission" date="2016-05" db="EMBL/GenBank/DDBJ databases">
        <title>Genome Sequence of Pseudomonas citronellolis Strain SJTE-3, an Estrogens and Persistent Organic Pollutants degradation strain.</title>
        <authorList>
            <person name="Liang R."/>
        </authorList>
    </citation>
    <scope>NUCLEOTIDE SEQUENCE [LARGE SCALE GENOMIC DNA]</scope>
    <source>
        <strain evidence="7 8">SJTE-3</strain>
    </source>
</reference>
<evidence type="ECO:0000313" key="8">
    <source>
        <dbReference type="Proteomes" id="UP000077748"/>
    </source>
</evidence>
<dbReference type="InterPro" id="IPR011066">
    <property type="entry name" value="MscS_channel_C_sf"/>
</dbReference>
<evidence type="ECO:0000313" key="7">
    <source>
        <dbReference type="EMBL" id="ANI15656.1"/>
    </source>
</evidence>
<name>A0A1A9KCY6_9PSED</name>
<dbReference type="InterPro" id="IPR010920">
    <property type="entry name" value="LSM_dom_sf"/>
</dbReference>
<comment type="subcellular location">
    <subcellularLocation>
        <location evidence="1">Cell membrane</location>
        <topology evidence="1">Multi-pass membrane protein</topology>
    </subcellularLocation>
</comment>
<evidence type="ECO:0000256" key="6">
    <source>
        <dbReference type="ARBA" id="ARBA00023136"/>
    </source>
</evidence>
<dbReference type="InterPro" id="IPR049142">
    <property type="entry name" value="MS_channel_1st"/>
</dbReference>
<evidence type="ECO:0000256" key="3">
    <source>
        <dbReference type="ARBA" id="ARBA00022475"/>
    </source>
</evidence>
<evidence type="ECO:0000256" key="1">
    <source>
        <dbReference type="ARBA" id="ARBA00004651"/>
    </source>
</evidence>
<keyword evidence="4" id="KW-0812">Transmembrane</keyword>
<dbReference type="SUPFAM" id="SSF82861">
    <property type="entry name" value="Mechanosensitive channel protein MscS (YggB), transmembrane region"/>
    <property type="match status" value="1"/>
</dbReference>
<dbReference type="SUPFAM" id="SSF50182">
    <property type="entry name" value="Sm-like ribonucleoproteins"/>
    <property type="match status" value="1"/>
</dbReference>
<dbReference type="Gene3D" id="1.10.287.1260">
    <property type="match status" value="1"/>
</dbReference>
<keyword evidence="5" id="KW-1133">Transmembrane helix</keyword>
<accession>A0A1A9KCY6</accession>
<dbReference type="GO" id="GO:0008381">
    <property type="term" value="F:mechanosensitive monoatomic ion channel activity"/>
    <property type="evidence" value="ECO:0007669"/>
    <property type="project" value="UniProtKB-ARBA"/>
</dbReference>
<dbReference type="Proteomes" id="UP000077748">
    <property type="component" value="Chromosome"/>
</dbReference>
<dbReference type="Pfam" id="PF21088">
    <property type="entry name" value="MS_channel_1st"/>
    <property type="match status" value="1"/>
</dbReference>
<keyword evidence="3" id="KW-1003">Cell membrane</keyword>
<dbReference type="PANTHER" id="PTHR30566">
    <property type="entry name" value="YNAI-RELATED MECHANOSENSITIVE ION CHANNEL"/>
    <property type="match status" value="1"/>
</dbReference>
<dbReference type="Pfam" id="PF21082">
    <property type="entry name" value="MS_channel_3rd"/>
    <property type="match status" value="1"/>
</dbReference>
<dbReference type="InterPro" id="IPR006685">
    <property type="entry name" value="MscS_channel_2nd"/>
</dbReference>
<sequence length="371" mass="40709">MASLNSWLDLAFLGRLLLVVAAAFVVAGLLHLLIGSLRKRLAARTSQWARYASAIANRTSNLLLFAFSLMLALKLVALPGNWEAALTHGWFVILALQVALWLDACVRLWTGELARSRFGGIRNPVMATLLSVVILIVVWAVMLLSILANLGVDITALIASLGVGGIAVALAVQTILSDVFASLSIGFDKPFEIGDFVVFGDVAGSIEHIGLKTTRIRSLSGEQIVCSNTELLKQTLHNYKRMNTRRIVFQFGISYRTSAEQAKAVAELVKEIIDAQREAKFDRAHFLCFDESRLLYEVVYIMQTADYNRYMDVQQQINLGLLAGVQALGVDFAFPVRELRNVEAPGDTPRGQERHFARPPAQNGGQGSTSH</sequence>
<proteinExistence type="inferred from homology"/>
<dbReference type="PANTHER" id="PTHR30566:SF25">
    <property type="entry name" value="INNER MEMBRANE PROTEIN"/>
    <property type="match status" value="1"/>
</dbReference>
<gene>
    <name evidence="7" type="ORF">A9C11_17465</name>
</gene>
<protein>
    <submittedName>
        <fullName evidence="7">Mechanosensitive ion channel protein MscS</fullName>
    </submittedName>
</protein>
<evidence type="ECO:0000256" key="2">
    <source>
        <dbReference type="ARBA" id="ARBA00008017"/>
    </source>
</evidence>
<organism evidence="7 8">
    <name type="scientific">Pseudomonas citronellolis</name>
    <dbReference type="NCBI Taxonomy" id="53408"/>
    <lineage>
        <taxon>Bacteria</taxon>
        <taxon>Pseudomonadati</taxon>
        <taxon>Pseudomonadota</taxon>
        <taxon>Gammaproteobacteria</taxon>
        <taxon>Pseudomonadales</taxon>
        <taxon>Pseudomonadaceae</taxon>
        <taxon>Pseudomonas</taxon>
    </lineage>
</organism>
<evidence type="ECO:0000256" key="5">
    <source>
        <dbReference type="ARBA" id="ARBA00022989"/>
    </source>
</evidence>
<dbReference type="AlphaFoldDB" id="A0A1A9KCY6"/>
<dbReference type="InterPro" id="IPR011014">
    <property type="entry name" value="MscS_channel_TM-2"/>
</dbReference>